<evidence type="ECO:0000256" key="2">
    <source>
        <dbReference type="SAM" id="SignalP"/>
    </source>
</evidence>
<feature type="chain" id="PRO_5046975559" evidence="2">
    <location>
        <begin position="23"/>
        <end position="617"/>
    </location>
</feature>
<keyword evidence="4" id="KW-1185">Reference proteome</keyword>
<feature type="signal peptide" evidence="2">
    <location>
        <begin position="1"/>
        <end position="22"/>
    </location>
</feature>
<proteinExistence type="predicted"/>
<dbReference type="EMBL" id="JAEANY010000003">
    <property type="protein sequence ID" value="MBH5322827.1"/>
    <property type="molecule type" value="Genomic_DNA"/>
</dbReference>
<comment type="caution">
    <text evidence="3">The sequence shown here is derived from an EMBL/GenBank/DDBJ whole genome shotgun (WGS) entry which is preliminary data.</text>
</comment>
<keyword evidence="2" id="KW-0732">Signal</keyword>
<evidence type="ECO:0000256" key="1">
    <source>
        <dbReference type="SAM" id="MobiDB-lite"/>
    </source>
</evidence>
<feature type="region of interest" description="Disordered" evidence="1">
    <location>
        <begin position="24"/>
        <end position="85"/>
    </location>
</feature>
<feature type="compositionally biased region" description="Pro residues" evidence="1">
    <location>
        <begin position="33"/>
        <end position="45"/>
    </location>
</feature>
<name>A0ABS0N4K4_9SPHN</name>
<evidence type="ECO:0000313" key="3">
    <source>
        <dbReference type="EMBL" id="MBH5322827.1"/>
    </source>
</evidence>
<dbReference type="RefSeq" id="WP_197921567.1">
    <property type="nucleotide sequence ID" value="NZ_CAWPTA010000008.1"/>
</dbReference>
<feature type="compositionally biased region" description="Low complexity" evidence="1">
    <location>
        <begin position="46"/>
        <end position="57"/>
    </location>
</feature>
<dbReference type="Proteomes" id="UP000602442">
    <property type="component" value="Unassembled WGS sequence"/>
</dbReference>
<protein>
    <submittedName>
        <fullName evidence="3">Uncharacterized protein</fullName>
    </submittedName>
</protein>
<reference evidence="3 4" key="1">
    <citation type="submission" date="2020-11" db="EMBL/GenBank/DDBJ databases">
        <title>Erythrobacter sediminis sp. nov., a marine bacterium from a tidal flat of Garorim Bay.</title>
        <authorList>
            <person name="Kim D."/>
            <person name="Yoo Y."/>
            <person name="Kim J.-J."/>
        </authorList>
    </citation>
    <scope>NUCLEOTIDE SEQUENCE [LARGE SCALE GENOMIC DNA]</scope>
    <source>
        <strain evidence="3 4">JGD-13</strain>
    </source>
</reference>
<gene>
    <name evidence="3" type="ORF">I5L03_09535</name>
</gene>
<accession>A0ABS0N4K4</accession>
<organism evidence="3 4">
    <name type="scientific">Aurantiacibacter sediminis</name>
    <dbReference type="NCBI Taxonomy" id="2793064"/>
    <lineage>
        <taxon>Bacteria</taxon>
        <taxon>Pseudomonadati</taxon>
        <taxon>Pseudomonadota</taxon>
        <taxon>Alphaproteobacteria</taxon>
        <taxon>Sphingomonadales</taxon>
        <taxon>Erythrobacteraceae</taxon>
        <taxon>Aurantiacibacter</taxon>
    </lineage>
</organism>
<sequence length="617" mass="65234">MKRVGLWLAGAGFALTSTLALASGPEDLLPPAFRDPPPQSTPTPTPTATRTSAPAQPGGTSAPSVSAPVVQDIPSPSNAAPGRVSLPDDFPSLAELERMESFEVNELFGLRPRFDIPAAARRDLAQIGVMDRSEGGFVTGSLANQPAALVRAALEASNGPVVSRWGHILMRRALASRLDAPDGMDTVEFAAMRANTLNAMGEAVVARTLLQDIDTGNYDRALTDAAVSAYLASGDILGACPVAVLRGDVREDGEWQMLRAICAAYLGQTRSSERDLDRALGTGAAPEIDVRLAQRYAGAAGDGGRAVNIEWDEVEEITPWRFALARALGVELPEGLPFTGQTPADYAVSEVLIPATPLLQRVNSADTAGGRGVLSSAAMVDLYSRLWASDAYDQAEKSSAGLLREAYVASTSAERVAAMRELWEQEGDARYARQVVTAYAAARIQPSEELLEDAPALIASMLTAGLDRNAMRWGSLVPAGSEGWALLALAQPDRNGTVSAGDVDNYIDEDGSADSRKSAFLVAGLAGLERLDDDDFGDFAGRLGVNYTRESAWSGKIDAASSFGNQALVALLAGLGMQGRSWDQMTPRHLYHIVRALNRVGLTAEARMIAAEAVARS</sequence>
<evidence type="ECO:0000313" key="4">
    <source>
        <dbReference type="Proteomes" id="UP000602442"/>
    </source>
</evidence>